<keyword evidence="2" id="KW-0805">Transcription regulation</keyword>
<dbReference type="Proteomes" id="UP000254848">
    <property type="component" value="Unassembled WGS sequence"/>
</dbReference>
<name>A0A370QSD0_9GAMM</name>
<keyword evidence="3 6" id="KW-0238">DNA-binding</keyword>
<reference evidence="6 7" key="1">
    <citation type="submission" date="2018-07" db="EMBL/GenBank/DDBJ databases">
        <title>Genomic Encyclopedia of Type Strains, Phase IV (KMG-IV): sequencing the most valuable type-strain genomes for metagenomic binning, comparative biology and taxonomic classification.</title>
        <authorList>
            <person name="Goeker M."/>
        </authorList>
    </citation>
    <scope>NUCLEOTIDE SEQUENCE [LARGE SCALE GENOMIC DNA]</scope>
    <source>
        <strain evidence="6 7">DSM 103736</strain>
    </source>
</reference>
<dbReference type="GO" id="GO:0003677">
    <property type="term" value="F:DNA binding"/>
    <property type="evidence" value="ECO:0007669"/>
    <property type="project" value="UniProtKB-KW"/>
</dbReference>
<dbReference type="SUPFAM" id="SSF46785">
    <property type="entry name" value="Winged helix' DNA-binding domain"/>
    <property type="match status" value="1"/>
</dbReference>
<dbReference type="GO" id="GO:0003700">
    <property type="term" value="F:DNA-binding transcription factor activity"/>
    <property type="evidence" value="ECO:0007669"/>
    <property type="project" value="InterPro"/>
</dbReference>
<dbReference type="Pfam" id="PF03466">
    <property type="entry name" value="LysR_substrate"/>
    <property type="match status" value="1"/>
</dbReference>
<organism evidence="6 7">
    <name type="scientific">Enterobacillus tribolii</name>
    <dbReference type="NCBI Taxonomy" id="1487935"/>
    <lineage>
        <taxon>Bacteria</taxon>
        <taxon>Pseudomonadati</taxon>
        <taxon>Pseudomonadota</taxon>
        <taxon>Gammaproteobacteria</taxon>
        <taxon>Enterobacterales</taxon>
        <taxon>Hafniaceae</taxon>
        <taxon>Enterobacillus</taxon>
    </lineage>
</organism>
<dbReference type="InterPro" id="IPR050389">
    <property type="entry name" value="LysR-type_TF"/>
</dbReference>
<dbReference type="InterPro" id="IPR036390">
    <property type="entry name" value="WH_DNA-bd_sf"/>
</dbReference>
<feature type="domain" description="HTH lysR-type" evidence="5">
    <location>
        <begin position="16"/>
        <end position="73"/>
    </location>
</feature>
<dbReference type="PROSITE" id="PS50931">
    <property type="entry name" value="HTH_LYSR"/>
    <property type="match status" value="1"/>
</dbReference>
<keyword evidence="4" id="KW-0804">Transcription</keyword>
<protein>
    <submittedName>
        <fullName evidence="6">DNA-binding transcriptional LysR family regulator</fullName>
    </submittedName>
</protein>
<dbReference type="InterPro" id="IPR000847">
    <property type="entry name" value="LysR_HTH_N"/>
</dbReference>
<dbReference type="Pfam" id="PF00126">
    <property type="entry name" value="HTH_1"/>
    <property type="match status" value="1"/>
</dbReference>
<evidence type="ECO:0000313" key="7">
    <source>
        <dbReference type="Proteomes" id="UP000254848"/>
    </source>
</evidence>
<evidence type="ECO:0000313" key="6">
    <source>
        <dbReference type="EMBL" id="RDK92081.1"/>
    </source>
</evidence>
<evidence type="ECO:0000256" key="1">
    <source>
        <dbReference type="ARBA" id="ARBA00009437"/>
    </source>
</evidence>
<evidence type="ECO:0000256" key="3">
    <source>
        <dbReference type="ARBA" id="ARBA00023125"/>
    </source>
</evidence>
<comment type="caution">
    <text evidence="6">The sequence shown here is derived from an EMBL/GenBank/DDBJ whole genome shotgun (WGS) entry which is preliminary data.</text>
</comment>
<dbReference type="RefSeq" id="WP_115458403.1">
    <property type="nucleotide sequence ID" value="NZ_QRAP01000004.1"/>
</dbReference>
<dbReference type="SUPFAM" id="SSF53850">
    <property type="entry name" value="Periplasmic binding protein-like II"/>
    <property type="match status" value="1"/>
</dbReference>
<evidence type="ECO:0000256" key="2">
    <source>
        <dbReference type="ARBA" id="ARBA00023015"/>
    </source>
</evidence>
<accession>A0A370QSD0</accession>
<dbReference type="OrthoDB" id="6413555at2"/>
<evidence type="ECO:0000259" key="5">
    <source>
        <dbReference type="PROSITE" id="PS50931"/>
    </source>
</evidence>
<proteinExistence type="inferred from homology"/>
<dbReference type="PANTHER" id="PTHR30118">
    <property type="entry name" value="HTH-TYPE TRANSCRIPTIONAL REGULATOR LEUO-RELATED"/>
    <property type="match status" value="1"/>
</dbReference>
<dbReference type="Gene3D" id="3.40.190.10">
    <property type="entry name" value="Periplasmic binding protein-like II"/>
    <property type="match status" value="2"/>
</dbReference>
<evidence type="ECO:0000256" key="4">
    <source>
        <dbReference type="ARBA" id="ARBA00023163"/>
    </source>
</evidence>
<dbReference type="InterPro" id="IPR005119">
    <property type="entry name" value="LysR_subst-bd"/>
</dbReference>
<sequence length="310" mass="34635">MAGRHGLPDFNKIKGLDLNLLTVFETVFAHSSVSRAASELGMTPSAVSQALQRLRLHFSDPLFLREGKGIAPTLFGVNLHEVISSGLGELITGISNLNGDARRQKYVVYCSALLAMRLMPPLVTCLLEEKEETILVQHNNEDITSSTEELLTYRKSDIIFDIEAYHSASTGCEELFGETAVFIAKNDHPRLGEVFTKDDVAREHFVYYNTSNQMTESRRAEVDKIMGERHFSFGAQSIMALLAVVEATELVGLIPQAALKRLQPAFQVKVLKADFPIPNVPVYMMYNKTSARERHFAHLLNVIRKVAEQI</sequence>
<dbReference type="EMBL" id="QRAP01000004">
    <property type="protein sequence ID" value="RDK92081.1"/>
    <property type="molecule type" value="Genomic_DNA"/>
</dbReference>
<gene>
    <name evidence="6" type="ORF">C8D90_104238</name>
</gene>
<dbReference type="AlphaFoldDB" id="A0A370QSD0"/>
<comment type="similarity">
    <text evidence="1">Belongs to the LysR transcriptional regulatory family.</text>
</comment>
<dbReference type="InterPro" id="IPR036388">
    <property type="entry name" value="WH-like_DNA-bd_sf"/>
</dbReference>
<dbReference type="Gene3D" id="1.10.10.10">
    <property type="entry name" value="Winged helix-like DNA-binding domain superfamily/Winged helix DNA-binding domain"/>
    <property type="match status" value="1"/>
</dbReference>
<keyword evidence="7" id="KW-1185">Reference proteome</keyword>
<dbReference type="PANTHER" id="PTHR30118:SF14">
    <property type="entry name" value="LYSR FAMILY TRANSCRIPTIONAL REGULATOR"/>
    <property type="match status" value="1"/>
</dbReference>